<evidence type="ECO:0000259" key="4">
    <source>
        <dbReference type="PROSITE" id="PS50893"/>
    </source>
</evidence>
<organism evidence="5 6">
    <name type="scientific">Pectinatus haikarae</name>
    <dbReference type="NCBI Taxonomy" id="349096"/>
    <lineage>
        <taxon>Bacteria</taxon>
        <taxon>Bacillati</taxon>
        <taxon>Bacillota</taxon>
        <taxon>Negativicutes</taxon>
        <taxon>Selenomonadales</taxon>
        <taxon>Selenomonadaceae</taxon>
        <taxon>Pectinatus</taxon>
    </lineage>
</organism>
<dbReference type="InterPro" id="IPR032823">
    <property type="entry name" value="BCA_ABC_TP_C"/>
</dbReference>
<dbReference type="InterPro" id="IPR003439">
    <property type="entry name" value="ABC_transporter-like_ATP-bd"/>
</dbReference>
<evidence type="ECO:0000256" key="2">
    <source>
        <dbReference type="ARBA" id="ARBA00022741"/>
    </source>
</evidence>
<dbReference type="PANTHER" id="PTHR45772:SF8">
    <property type="entry name" value="HIGH-AFFINITY BRANCHED-CHAIN AMINO ACID TRANSPORT ATP-BINDING PROTEIN"/>
    <property type="match status" value="1"/>
</dbReference>
<dbReference type="EMBL" id="JAUSUE010000004">
    <property type="protein sequence ID" value="MDQ0203201.1"/>
    <property type="molecule type" value="Genomic_DNA"/>
</dbReference>
<dbReference type="SUPFAM" id="SSF52540">
    <property type="entry name" value="P-loop containing nucleoside triphosphate hydrolases"/>
    <property type="match status" value="1"/>
</dbReference>
<dbReference type="InterPro" id="IPR027417">
    <property type="entry name" value="P-loop_NTPase"/>
</dbReference>
<name>A0ABT9Y670_9FIRM</name>
<dbReference type="InterPro" id="IPR017781">
    <property type="entry name" value="ABC_transptr_urea_ATP-bd_UrtD"/>
</dbReference>
<keyword evidence="1" id="KW-0813">Transport</keyword>
<dbReference type="Pfam" id="PF00005">
    <property type="entry name" value="ABC_tran"/>
    <property type="match status" value="1"/>
</dbReference>
<proteinExistence type="predicted"/>
<dbReference type="GO" id="GO:0005524">
    <property type="term" value="F:ATP binding"/>
    <property type="evidence" value="ECO:0007669"/>
    <property type="project" value="UniProtKB-KW"/>
</dbReference>
<protein>
    <submittedName>
        <fullName evidence="5">Urea transport system ATP-binding protein</fullName>
    </submittedName>
</protein>
<dbReference type="Proteomes" id="UP001239167">
    <property type="component" value="Unassembled WGS sequence"/>
</dbReference>
<dbReference type="RefSeq" id="WP_196603617.1">
    <property type="nucleotide sequence ID" value="NZ_CP116940.1"/>
</dbReference>
<dbReference type="Gene3D" id="3.40.50.300">
    <property type="entry name" value="P-loop containing nucleotide triphosphate hydrolases"/>
    <property type="match status" value="1"/>
</dbReference>
<keyword evidence="6" id="KW-1185">Reference proteome</keyword>
<dbReference type="InterPro" id="IPR051120">
    <property type="entry name" value="ABC_AA/LPS_Transport"/>
</dbReference>
<dbReference type="PANTHER" id="PTHR45772">
    <property type="entry name" value="CONSERVED COMPONENT OF ABC TRANSPORTER FOR NATURAL AMINO ACIDS-RELATED"/>
    <property type="match status" value="1"/>
</dbReference>
<evidence type="ECO:0000313" key="5">
    <source>
        <dbReference type="EMBL" id="MDQ0203201.1"/>
    </source>
</evidence>
<evidence type="ECO:0000256" key="1">
    <source>
        <dbReference type="ARBA" id="ARBA00022448"/>
    </source>
</evidence>
<reference evidence="5 6" key="1">
    <citation type="submission" date="2023-07" db="EMBL/GenBank/DDBJ databases">
        <title>Genomic Encyclopedia of Type Strains, Phase IV (KMG-IV): sequencing the most valuable type-strain genomes for metagenomic binning, comparative biology and taxonomic classification.</title>
        <authorList>
            <person name="Goeker M."/>
        </authorList>
    </citation>
    <scope>NUCLEOTIDE SEQUENCE [LARGE SCALE GENOMIC DNA]</scope>
    <source>
        <strain evidence="5 6">DSM 16980</strain>
    </source>
</reference>
<dbReference type="Pfam" id="PF12399">
    <property type="entry name" value="BCA_ABC_TP_C"/>
    <property type="match status" value="1"/>
</dbReference>
<accession>A0ABT9Y670</accession>
<dbReference type="NCBIfam" id="TIGR03411">
    <property type="entry name" value="urea_trans_UrtD"/>
    <property type="match status" value="1"/>
</dbReference>
<feature type="domain" description="ABC transporter" evidence="4">
    <location>
        <begin position="3"/>
        <end position="243"/>
    </location>
</feature>
<evidence type="ECO:0000256" key="3">
    <source>
        <dbReference type="ARBA" id="ARBA00022840"/>
    </source>
</evidence>
<gene>
    <name evidence="5" type="ORF">J2S01_000908</name>
</gene>
<evidence type="ECO:0000313" key="6">
    <source>
        <dbReference type="Proteomes" id="UP001239167"/>
    </source>
</evidence>
<keyword evidence="3 5" id="KW-0067">ATP-binding</keyword>
<dbReference type="CDD" id="cd03219">
    <property type="entry name" value="ABC_Mj1267_LivG_branched"/>
    <property type="match status" value="1"/>
</dbReference>
<dbReference type="PROSITE" id="PS50893">
    <property type="entry name" value="ABC_TRANSPORTER_2"/>
    <property type="match status" value="1"/>
</dbReference>
<comment type="caution">
    <text evidence="5">The sequence shown here is derived from an EMBL/GenBank/DDBJ whole genome shotgun (WGS) entry which is preliminary data.</text>
</comment>
<sequence length="249" mass="28102">MFLELKNLTAEFNGFKAVDKINMVIEKGETRVIIGPNGAGKTTVIDMLTGKTKPADGEILLEGNNLAGKTPYEISDKYKIGRKFQGPNVFDNMTVYENLEVALSGHNKLLQTFFFRRTSTIKKRIYNILEKINLVTQKEMLPCFLSHGQRQWLEMGMILAQDPDIITLDEPAAGMTDDETYKTGEMIKEIMHDKTVIVVEHDMDFIKQIAKTVTVLNQGKILAEGTYDEISHNPEVIKVYLKTDDEGPV</sequence>
<keyword evidence="2" id="KW-0547">Nucleotide-binding</keyword>